<dbReference type="PANTHER" id="PTHR46401:SF2">
    <property type="entry name" value="GLYCOSYLTRANSFERASE WBBK-RELATED"/>
    <property type="match status" value="1"/>
</dbReference>
<dbReference type="EMBL" id="SACY01000002">
    <property type="protein sequence ID" value="RVU25602.1"/>
    <property type="molecule type" value="Genomic_DNA"/>
</dbReference>
<dbReference type="AlphaFoldDB" id="A0A437PTL5"/>
<dbReference type="PANTHER" id="PTHR46401">
    <property type="entry name" value="GLYCOSYLTRANSFERASE WBBK-RELATED"/>
    <property type="match status" value="1"/>
</dbReference>
<dbReference type="Pfam" id="PF00534">
    <property type="entry name" value="Glycos_transf_1"/>
    <property type="match status" value="1"/>
</dbReference>
<dbReference type="InterPro" id="IPR001296">
    <property type="entry name" value="Glyco_trans_1"/>
</dbReference>
<sequence length="396" mass="46461">MKILLYVPNLSQDSGGTRQYALGLLKVLEKDLSNQYFILTNNLDQELLNIIESSKRLDFVLINRSISLESKFERFLFNITRFINFVLIRAQKKFRVSYYSYLNRIVRKYKIDIVHSPFQYTPYVNVRTICTMHDVQELHYPEYFSAFDRFVRSFNYMDCLDRASHVIVSYEHVKLDLQKYFNLSPDKISVVLLDFNDFWFSKFLNSNHEIVESLNESIPSKYILYPANTWPHKNHINLLNALTQINEIEINLVCTGGINDYYYDTIRPLIKSLGLEGRVHFVGIQNEKTLFSLYQNALFVVVPTKYEAGSFPLIEAIFIERPVICSNVTSLPDTIGDPEFQFNPNDVLAMSYLLRKMILDEEFRNKAKYNSKIQKQKLMYSNCMNNILSAYNLAVK</sequence>
<protein>
    <submittedName>
        <fullName evidence="4">Glycosyltransferase family 1 protein</fullName>
    </submittedName>
</protein>
<dbReference type="Gene3D" id="3.40.50.2000">
    <property type="entry name" value="Glycogen Phosphorylase B"/>
    <property type="match status" value="2"/>
</dbReference>
<name>A0A437PTL5_9BACT</name>
<dbReference type="InterPro" id="IPR028098">
    <property type="entry name" value="Glyco_trans_4-like_N"/>
</dbReference>
<evidence type="ECO:0000256" key="1">
    <source>
        <dbReference type="ARBA" id="ARBA00022679"/>
    </source>
</evidence>
<dbReference type="CDD" id="cd03809">
    <property type="entry name" value="GT4_MtfB-like"/>
    <property type="match status" value="1"/>
</dbReference>
<dbReference type="RefSeq" id="WP_127802756.1">
    <property type="nucleotide sequence ID" value="NZ_SACY01000002.1"/>
</dbReference>
<feature type="domain" description="Glycosyl transferase family 1" evidence="2">
    <location>
        <begin position="213"/>
        <end position="372"/>
    </location>
</feature>
<keyword evidence="5" id="KW-1185">Reference proteome</keyword>
<dbReference type="Pfam" id="PF13439">
    <property type="entry name" value="Glyco_transf_4"/>
    <property type="match status" value="1"/>
</dbReference>
<accession>A0A437PTL5</accession>
<proteinExistence type="predicted"/>
<reference evidence="4 5" key="1">
    <citation type="submission" date="2019-01" db="EMBL/GenBank/DDBJ databases">
        <authorList>
            <person name="Chen W.-M."/>
        </authorList>
    </citation>
    <scope>NUCLEOTIDE SEQUENCE [LARGE SCALE GENOMIC DNA]</scope>
    <source>
        <strain evidence="4 5">FSY-15</strain>
    </source>
</reference>
<dbReference type="SUPFAM" id="SSF53756">
    <property type="entry name" value="UDP-Glycosyltransferase/glycogen phosphorylase"/>
    <property type="match status" value="1"/>
</dbReference>
<dbReference type="Proteomes" id="UP000282832">
    <property type="component" value="Unassembled WGS sequence"/>
</dbReference>
<organism evidence="4 5">
    <name type="scientific">Sandaracinomonas limnophila</name>
    <dbReference type="NCBI Taxonomy" id="1862386"/>
    <lineage>
        <taxon>Bacteria</taxon>
        <taxon>Pseudomonadati</taxon>
        <taxon>Bacteroidota</taxon>
        <taxon>Cytophagia</taxon>
        <taxon>Cytophagales</taxon>
        <taxon>Flectobacillaceae</taxon>
        <taxon>Sandaracinomonas</taxon>
    </lineage>
</organism>
<dbReference type="OrthoDB" id="9801609at2"/>
<evidence type="ECO:0000313" key="5">
    <source>
        <dbReference type="Proteomes" id="UP000282832"/>
    </source>
</evidence>
<keyword evidence="1 4" id="KW-0808">Transferase</keyword>
<evidence type="ECO:0000259" key="2">
    <source>
        <dbReference type="Pfam" id="PF00534"/>
    </source>
</evidence>
<comment type="caution">
    <text evidence="4">The sequence shown here is derived from an EMBL/GenBank/DDBJ whole genome shotgun (WGS) entry which is preliminary data.</text>
</comment>
<gene>
    <name evidence="4" type="ORF">EOJ36_04070</name>
</gene>
<evidence type="ECO:0000259" key="3">
    <source>
        <dbReference type="Pfam" id="PF13439"/>
    </source>
</evidence>
<dbReference type="GO" id="GO:0016757">
    <property type="term" value="F:glycosyltransferase activity"/>
    <property type="evidence" value="ECO:0007669"/>
    <property type="project" value="InterPro"/>
</dbReference>
<evidence type="ECO:0000313" key="4">
    <source>
        <dbReference type="EMBL" id="RVU25602.1"/>
    </source>
</evidence>
<feature type="domain" description="Glycosyltransferase subfamily 4-like N-terminal" evidence="3">
    <location>
        <begin position="84"/>
        <end position="191"/>
    </location>
</feature>